<sequence length="312" mass="33010">MLDSLAIIIERPFDLSLRRVRLDAPAATDVVVEVAWSGVSTGTEKLIFTGEMPPFPGMGYPLVPGYEATGTIVETGREVRGRLGETVFVPGARCFGEMRALFGADSRHLVVPAERAVRVPAALGANATLLALAATARHAIRVAGGAPELIVGHGVLGRLIARLATLDGGAPVVWETRAARFAGARGYEVRAAADDSRRDYRTIIDASGDSAILDRLIGRLAPGGMITLAGFYAAPLGFAFPPAFMREARIAIAAQWQPEDLADVAARVAAGRLDLSGLVTHRVPAADAAQAYPAAFNDDSCLKLLIDWRDMT</sequence>
<name>F0IZL7_ACIMA</name>
<dbReference type="HOGENOM" id="CLU_026673_6_0_5"/>
<dbReference type="Gene3D" id="3.40.50.720">
    <property type="entry name" value="NAD(P)-binding Rossmann-like Domain"/>
    <property type="match status" value="1"/>
</dbReference>
<gene>
    <name evidence="3" type="primary">bchC</name>
    <name evidence="3" type="ordered locus">ACMV_18800</name>
</gene>
<dbReference type="InterPro" id="IPR013154">
    <property type="entry name" value="ADH-like_N"/>
</dbReference>
<dbReference type="SUPFAM" id="SSF50129">
    <property type="entry name" value="GroES-like"/>
    <property type="match status" value="1"/>
</dbReference>
<dbReference type="OrthoDB" id="9806940at2"/>
<keyword evidence="1" id="KW-0560">Oxidoreductase</keyword>
<evidence type="ECO:0000259" key="2">
    <source>
        <dbReference type="Pfam" id="PF08240"/>
    </source>
</evidence>
<evidence type="ECO:0000256" key="1">
    <source>
        <dbReference type="ARBA" id="ARBA00023002"/>
    </source>
</evidence>
<proteinExistence type="predicted"/>
<dbReference type="InterPro" id="IPR036291">
    <property type="entry name" value="NAD(P)-bd_dom_sf"/>
</dbReference>
<keyword evidence="4" id="KW-1185">Reference proteome</keyword>
<dbReference type="AlphaFoldDB" id="F0IZL7"/>
<evidence type="ECO:0000313" key="4">
    <source>
        <dbReference type="Proteomes" id="UP000007100"/>
    </source>
</evidence>
<dbReference type="Pfam" id="PF08240">
    <property type="entry name" value="ADH_N"/>
    <property type="match status" value="1"/>
</dbReference>
<accession>F0IZL7</accession>
<protein>
    <submittedName>
        <fullName evidence="3">2-desacetyl-2-hydroxyethyl bacteriochlorophyllide A dehydrogenase</fullName>
    </submittedName>
</protein>
<feature type="domain" description="Alcohol dehydrogenase-like N-terminal" evidence="2">
    <location>
        <begin position="27"/>
        <end position="120"/>
    </location>
</feature>
<dbReference type="InterPro" id="IPR005903">
    <property type="entry name" value="BchC"/>
</dbReference>
<reference evidence="3 4" key="1">
    <citation type="submission" date="2010-12" db="EMBL/GenBank/DDBJ databases">
        <title>Whole genome sequence of Acidiphilium multivorum AIU301.</title>
        <authorList>
            <person name="Narita-Yamada S."/>
            <person name="Nakamura S."/>
            <person name="Ito N."/>
            <person name="Takarada H."/>
            <person name="Katano Y."/>
            <person name="Nakazawa H."/>
            <person name="Hosoyama A."/>
            <person name="Yamada R."/>
            <person name="Fujita N."/>
        </authorList>
    </citation>
    <scope>NUCLEOTIDE SEQUENCE [LARGE SCALE GENOMIC DNA]</scope>
    <source>
        <strain evidence="4">DSM 11245 / JCM 8867 / AIU301</strain>
    </source>
</reference>
<dbReference type="EMBL" id="AP012035">
    <property type="protein sequence ID" value="BAJ81227.1"/>
    <property type="molecule type" value="Genomic_DNA"/>
</dbReference>
<dbReference type="InterPro" id="IPR011032">
    <property type="entry name" value="GroES-like_sf"/>
</dbReference>
<dbReference type="Proteomes" id="UP000007100">
    <property type="component" value="Chromosome"/>
</dbReference>
<dbReference type="GO" id="GO:0036354">
    <property type="term" value="F:bacteriochlorophyllide-a dehydrogenase activity"/>
    <property type="evidence" value="ECO:0007669"/>
    <property type="project" value="InterPro"/>
</dbReference>
<organism evidence="3 4">
    <name type="scientific">Acidiphilium multivorum (strain DSM 11245 / JCM 8867 / NBRC 100883 / AIU 301)</name>
    <dbReference type="NCBI Taxonomy" id="926570"/>
    <lineage>
        <taxon>Bacteria</taxon>
        <taxon>Pseudomonadati</taxon>
        <taxon>Pseudomonadota</taxon>
        <taxon>Alphaproteobacteria</taxon>
        <taxon>Acetobacterales</taxon>
        <taxon>Acidocellaceae</taxon>
        <taxon>Acidiphilium</taxon>
    </lineage>
</organism>
<evidence type="ECO:0000313" key="3">
    <source>
        <dbReference type="EMBL" id="BAJ81227.1"/>
    </source>
</evidence>
<dbReference type="PANTHER" id="PTHR43189:SF1">
    <property type="entry name" value="ZINC-TYPE ALCOHOL DEHYDROGENASE-LIKE PROTEIN C1198.01"/>
    <property type="match status" value="1"/>
</dbReference>
<dbReference type="KEGG" id="amv:ACMV_18800"/>
<dbReference type="SUPFAM" id="SSF51735">
    <property type="entry name" value="NAD(P)-binding Rossmann-fold domains"/>
    <property type="match status" value="1"/>
</dbReference>
<dbReference type="RefSeq" id="WP_013640254.1">
    <property type="nucleotide sequence ID" value="NC_015186.1"/>
</dbReference>
<dbReference type="Gene3D" id="3.90.180.10">
    <property type="entry name" value="Medium-chain alcohol dehydrogenases, catalytic domain"/>
    <property type="match status" value="2"/>
</dbReference>
<dbReference type="PANTHER" id="PTHR43189">
    <property type="entry name" value="ZINC-TYPE ALCOHOL DEHYDROGENASE-LIKE PROTEIN C1198.01-RELATED"/>
    <property type="match status" value="1"/>
</dbReference>
<dbReference type="NCBIfam" id="TIGR01202">
    <property type="entry name" value="bchC"/>
    <property type="match status" value="1"/>
</dbReference>